<sequence>MGRLTSTEVVFHLQAQPAGMPVYERSTHVDAPLEDVWEFHSSGDGLEALTPDWLHLRIEEATGPDGQPDPDVLEKGATIVSSVRPFGVGPRQRWTSVIVDRRERDGHALFRDEMVDGPFASWEHTHRFSAEGEGTLVHDRVEYELLGGPVGRVVDPFAVVGFEPMFRYRHRRTRELLG</sequence>
<dbReference type="InterPro" id="IPR023393">
    <property type="entry name" value="START-like_dom_sf"/>
</dbReference>
<dbReference type="STRING" id="767519.SAMN05216559_2442"/>
<evidence type="ECO:0000313" key="2">
    <source>
        <dbReference type="Proteomes" id="UP000199062"/>
    </source>
</evidence>
<dbReference type="Gene3D" id="3.30.530.20">
    <property type="match status" value="1"/>
</dbReference>
<gene>
    <name evidence="1" type="ORF">SAMN05216559_2442</name>
</gene>
<protein>
    <submittedName>
        <fullName evidence="1">Ligand-binding SRPBCC domain-containing protein</fullName>
    </submittedName>
</protein>
<dbReference type="EMBL" id="FOZK01000002">
    <property type="protein sequence ID" value="SFS01057.1"/>
    <property type="molecule type" value="Genomic_DNA"/>
</dbReference>
<keyword evidence="2" id="KW-1185">Reference proteome</keyword>
<evidence type="ECO:0000313" key="1">
    <source>
        <dbReference type="EMBL" id="SFS01057.1"/>
    </source>
</evidence>
<dbReference type="CDD" id="cd07820">
    <property type="entry name" value="SRPBCC_3"/>
    <property type="match status" value="1"/>
</dbReference>
<dbReference type="InterPro" id="IPR019587">
    <property type="entry name" value="Polyketide_cyclase/dehydratase"/>
</dbReference>
<proteinExistence type="predicted"/>
<accession>A0A1I6LC98</accession>
<dbReference type="Proteomes" id="UP000199062">
    <property type="component" value="Unassembled WGS sequence"/>
</dbReference>
<organism evidence="1 2">
    <name type="scientific">Halomicrobium zhouii</name>
    <dbReference type="NCBI Taxonomy" id="767519"/>
    <lineage>
        <taxon>Archaea</taxon>
        <taxon>Methanobacteriati</taxon>
        <taxon>Methanobacteriota</taxon>
        <taxon>Stenosarchaea group</taxon>
        <taxon>Halobacteria</taxon>
        <taxon>Halobacteriales</taxon>
        <taxon>Haloarculaceae</taxon>
        <taxon>Halomicrobium</taxon>
    </lineage>
</organism>
<dbReference type="AlphaFoldDB" id="A0A1I6LC98"/>
<name>A0A1I6LC98_9EURY</name>
<dbReference type="Pfam" id="PF10604">
    <property type="entry name" value="Polyketide_cyc2"/>
    <property type="match status" value="1"/>
</dbReference>
<dbReference type="SUPFAM" id="SSF55961">
    <property type="entry name" value="Bet v1-like"/>
    <property type="match status" value="1"/>
</dbReference>
<reference evidence="1 2" key="1">
    <citation type="submission" date="2016-10" db="EMBL/GenBank/DDBJ databases">
        <authorList>
            <person name="de Groot N.N."/>
        </authorList>
    </citation>
    <scope>NUCLEOTIDE SEQUENCE [LARGE SCALE GENOMIC DNA]</scope>
    <source>
        <strain evidence="1 2">CGMCC 1.10457</strain>
    </source>
</reference>